<keyword evidence="3" id="KW-1185">Reference proteome</keyword>
<proteinExistence type="predicted"/>
<dbReference type="RefSeq" id="WP_382186623.1">
    <property type="nucleotide sequence ID" value="NZ_JBHSZI010000001.1"/>
</dbReference>
<protein>
    <submittedName>
        <fullName evidence="2">DUF6141 family protein</fullName>
    </submittedName>
</protein>
<sequence length="144" mass="16260">MTEEPLFRETQRMRQPWIWALLVLASVPTLVFSSVVGALVILTVAGLLYSIKLITEVRDDGIYVRFAPIHRSFRRLPFDRIERVERADFGLLTYGGIGIRWTANTVAYMTTRGSGIKIDRKNAKSVVIGSQNPSALLETIDELH</sequence>
<evidence type="ECO:0000313" key="3">
    <source>
        <dbReference type="Proteomes" id="UP001596445"/>
    </source>
</evidence>
<dbReference type="EMBL" id="JBHSZI010000001">
    <property type="protein sequence ID" value="MFC7059668.1"/>
    <property type="molecule type" value="Genomic_DNA"/>
</dbReference>
<accession>A0ABD5W275</accession>
<dbReference type="InterPro" id="IPR046139">
    <property type="entry name" value="DUF6141"/>
</dbReference>
<feature type="transmembrane region" description="Helical" evidence="1">
    <location>
        <begin position="17"/>
        <end position="49"/>
    </location>
</feature>
<dbReference type="AlphaFoldDB" id="A0ABD5W275"/>
<reference evidence="2 3" key="1">
    <citation type="journal article" date="2019" name="Int. J. Syst. Evol. Microbiol.">
        <title>The Global Catalogue of Microorganisms (GCM) 10K type strain sequencing project: providing services to taxonomists for standard genome sequencing and annotation.</title>
        <authorList>
            <consortium name="The Broad Institute Genomics Platform"/>
            <consortium name="The Broad Institute Genome Sequencing Center for Infectious Disease"/>
            <person name="Wu L."/>
            <person name="Ma J."/>
        </authorList>
    </citation>
    <scope>NUCLEOTIDE SEQUENCE [LARGE SCALE GENOMIC DNA]</scope>
    <source>
        <strain evidence="2 3">JCM 30072</strain>
    </source>
</reference>
<organism evidence="2 3">
    <name type="scientific">Halovenus salina</name>
    <dbReference type="NCBI Taxonomy" id="1510225"/>
    <lineage>
        <taxon>Archaea</taxon>
        <taxon>Methanobacteriati</taxon>
        <taxon>Methanobacteriota</taxon>
        <taxon>Stenosarchaea group</taxon>
        <taxon>Halobacteria</taxon>
        <taxon>Halobacteriales</taxon>
        <taxon>Haloarculaceae</taxon>
        <taxon>Halovenus</taxon>
    </lineage>
</organism>
<name>A0ABD5W275_9EURY</name>
<dbReference type="Proteomes" id="UP001596445">
    <property type="component" value="Unassembled WGS sequence"/>
</dbReference>
<dbReference type="Pfam" id="PF19638">
    <property type="entry name" value="DUF6141"/>
    <property type="match status" value="1"/>
</dbReference>
<keyword evidence="1" id="KW-0472">Membrane</keyword>
<keyword evidence="1" id="KW-0812">Transmembrane</keyword>
<comment type="caution">
    <text evidence="2">The sequence shown here is derived from an EMBL/GenBank/DDBJ whole genome shotgun (WGS) entry which is preliminary data.</text>
</comment>
<gene>
    <name evidence="2" type="ORF">ACFQQG_17595</name>
</gene>
<evidence type="ECO:0000313" key="2">
    <source>
        <dbReference type="EMBL" id="MFC7059668.1"/>
    </source>
</evidence>
<keyword evidence="1" id="KW-1133">Transmembrane helix</keyword>
<evidence type="ECO:0000256" key="1">
    <source>
        <dbReference type="SAM" id="Phobius"/>
    </source>
</evidence>